<dbReference type="OrthoDB" id="9805682at2"/>
<organism evidence="11 12">
    <name type="scientific">Marinobacter nitratireducens</name>
    <dbReference type="NCBI Taxonomy" id="1137280"/>
    <lineage>
        <taxon>Bacteria</taxon>
        <taxon>Pseudomonadati</taxon>
        <taxon>Pseudomonadota</taxon>
        <taxon>Gammaproteobacteria</taxon>
        <taxon>Pseudomonadales</taxon>
        <taxon>Marinobacteraceae</taxon>
        <taxon>Marinobacter</taxon>
    </lineage>
</organism>
<dbReference type="PATRIC" id="fig|1137280.3.peg.3456"/>
<proteinExistence type="inferred from homology"/>
<dbReference type="GO" id="GO:0005886">
    <property type="term" value="C:plasma membrane"/>
    <property type="evidence" value="ECO:0007669"/>
    <property type="project" value="UniProtKB-SubCell"/>
</dbReference>
<dbReference type="EMBL" id="ANIE01000010">
    <property type="protein sequence ID" value="KEF29802.1"/>
    <property type="molecule type" value="Genomic_DNA"/>
</dbReference>
<evidence type="ECO:0000256" key="1">
    <source>
        <dbReference type="ARBA" id="ARBA00004429"/>
    </source>
</evidence>
<evidence type="ECO:0000256" key="2">
    <source>
        <dbReference type="ARBA" id="ARBA00005745"/>
    </source>
</evidence>
<evidence type="ECO:0000256" key="8">
    <source>
        <dbReference type="SAM" id="MobiDB-lite"/>
    </source>
</evidence>
<keyword evidence="6 9" id="KW-1133">Transmembrane helix</keyword>
<keyword evidence="12" id="KW-1185">Reference proteome</keyword>
<feature type="transmembrane region" description="Helical" evidence="9">
    <location>
        <begin position="174"/>
        <end position="201"/>
    </location>
</feature>
<comment type="subcellular location">
    <subcellularLocation>
        <location evidence="1">Cell inner membrane</location>
        <topology evidence="1">Multi-pass membrane protein</topology>
    </subcellularLocation>
</comment>
<evidence type="ECO:0000259" key="10">
    <source>
        <dbReference type="Pfam" id="PF00482"/>
    </source>
</evidence>
<dbReference type="InterPro" id="IPR018076">
    <property type="entry name" value="T2SS_GspF_dom"/>
</dbReference>
<dbReference type="STRING" id="1137280.D777_00307"/>
<dbReference type="PANTHER" id="PTHR30012">
    <property type="entry name" value="GENERAL SECRETION PATHWAY PROTEIN"/>
    <property type="match status" value="1"/>
</dbReference>
<feature type="domain" description="Type II secretion system protein GspF" evidence="10">
    <location>
        <begin position="275"/>
        <end position="397"/>
    </location>
</feature>
<feature type="compositionally biased region" description="Basic and acidic residues" evidence="8">
    <location>
        <begin position="1"/>
        <end position="11"/>
    </location>
</feature>
<keyword evidence="3" id="KW-1003">Cell membrane</keyword>
<comment type="caution">
    <text evidence="11">The sequence shown here is derived from an EMBL/GenBank/DDBJ whole genome shotgun (WGS) entry which is preliminary data.</text>
</comment>
<keyword evidence="4" id="KW-0997">Cell inner membrane</keyword>
<dbReference type="PANTHER" id="PTHR30012:SF4">
    <property type="entry name" value="MSHA BIOGENESIS PROTEIN MSHG"/>
    <property type="match status" value="1"/>
</dbReference>
<evidence type="ECO:0000256" key="6">
    <source>
        <dbReference type="ARBA" id="ARBA00022989"/>
    </source>
</evidence>
<reference evidence="11 12" key="1">
    <citation type="submission" date="2012-12" db="EMBL/GenBank/DDBJ databases">
        <title>Genome assembly of Marinobacter sp. AK21.</title>
        <authorList>
            <person name="Khatri I."/>
            <person name="Kumar R."/>
            <person name="Vaidya B."/>
            <person name="Subramanian S."/>
            <person name="Pinnaka A."/>
        </authorList>
    </citation>
    <scope>NUCLEOTIDE SEQUENCE [LARGE SCALE GENOMIC DNA]</scope>
    <source>
        <strain evidence="11 12">AK21</strain>
    </source>
</reference>
<dbReference type="Proteomes" id="UP000035057">
    <property type="component" value="Unassembled WGS sequence"/>
</dbReference>
<feature type="region of interest" description="Disordered" evidence="8">
    <location>
        <begin position="1"/>
        <end position="20"/>
    </location>
</feature>
<comment type="similarity">
    <text evidence="2">Belongs to the GSP F family.</text>
</comment>
<evidence type="ECO:0000313" key="11">
    <source>
        <dbReference type="EMBL" id="KEF29802.1"/>
    </source>
</evidence>
<dbReference type="Pfam" id="PF00482">
    <property type="entry name" value="T2SSF"/>
    <property type="match status" value="2"/>
</dbReference>
<dbReference type="AlphaFoldDB" id="A0A072MXT3"/>
<name>A0A072MXT3_9GAMM</name>
<dbReference type="InterPro" id="IPR003004">
    <property type="entry name" value="GspF/PilC"/>
</dbReference>
<feature type="transmembrane region" description="Helical" evidence="9">
    <location>
        <begin position="378"/>
        <end position="399"/>
    </location>
</feature>
<evidence type="ECO:0000313" key="12">
    <source>
        <dbReference type="Proteomes" id="UP000035057"/>
    </source>
</evidence>
<evidence type="ECO:0000256" key="3">
    <source>
        <dbReference type="ARBA" id="ARBA00022475"/>
    </source>
</evidence>
<feature type="transmembrane region" description="Helical" evidence="9">
    <location>
        <begin position="221"/>
        <end position="240"/>
    </location>
</feature>
<evidence type="ECO:0000256" key="5">
    <source>
        <dbReference type="ARBA" id="ARBA00022692"/>
    </source>
</evidence>
<sequence length="409" mass="45084">MQFSYRGKDQRGNVQNGTLAAPSAEAAASELMRRGITPLTIREQQVRASLADRLNALPLFQKKVSLDELIVFCRQMHALTKAGIPLIRTMRGLAETSRSPVLAGVLEDVTSRLEGGTTMATAMQAHPRVFSELFVAMIHVGENTGMLDDAFKRLSEILELERDTKRRLKQAMRYPTFVVVALLSALMVVNFLVIPKFAAVFNKLGADLPFLTQVLVGTSDFLIGYWYLALFAVASAGLALRQWKQTEAGRMTWDRYKMRTPIIGPLLELITLSRFARNLATMLTAGMPVTHALSVVSDATDNAWIASHIRDMRTGIERGETLLRTARNSEMFTPLILQMIAVGEETGSVDEMLNNVADFYDEDVDFGLKRLAESIEPILIVAMGVLVLILALGVFLPIWDLGAAALGQG</sequence>
<protein>
    <submittedName>
        <fullName evidence="11">MSHA biogenesis protein MshG</fullName>
    </submittedName>
</protein>
<evidence type="ECO:0000256" key="7">
    <source>
        <dbReference type="ARBA" id="ARBA00023136"/>
    </source>
</evidence>
<keyword evidence="7 9" id="KW-0472">Membrane</keyword>
<feature type="domain" description="Type II secretion system protein GspF" evidence="10">
    <location>
        <begin position="72"/>
        <end position="195"/>
    </location>
</feature>
<evidence type="ECO:0000256" key="4">
    <source>
        <dbReference type="ARBA" id="ARBA00022519"/>
    </source>
</evidence>
<accession>A0A072MXT3</accession>
<dbReference type="RefSeq" id="WP_036134876.1">
    <property type="nucleotide sequence ID" value="NZ_ANIE01000010.1"/>
</dbReference>
<dbReference type="InterPro" id="IPR042094">
    <property type="entry name" value="T2SS_GspF_sf"/>
</dbReference>
<evidence type="ECO:0000256" key="9">
    <source>
        <dbReference type="SAM" id="Phobius"/>
    </source>
</evidence>
<dbReference type="FunFam" id="1.20.81.30:FF:000001">
    <property type="entry name" value="Type II secretion system protein F"/>
    <property type="match status" value="2"/>
</dbReference>
<dbReference type="GO" id="GO:0015628">
    <property type="term" value="P:protein secretion by the type II secretion system"/>
    <property type="evidence" value="ECO:0007669"/>
    <property type="project" value="TreeGrafter"/>
</dbReference>
<keyword evidence="5 9" id="KW-0812">Transmembrane</keyword>
<gene>
    <name evidence="11" type="ORF">D777_00307</name>
</gene>
<dbReference type="Gene3D" id="1.20.81.30">
    <property type="entry name" value="Type II secretion system (T2SS), domain F"/>
    <property type="match status" value="2"/>
</dbReference>
<dbReference type="PRINTS" id="PR00812">
    <property type="entry name" value="BCTERIALGSPF"/>
</dbReference>